<gene>
    <name evidence="2" type="ORF">DERYTH_LOCUS24000</name>
</gene>
<proteinExistence type="predicted"/>
<feature type="non-terminal residue" evidence="2">
    <location>
        <position position="1"/>
    </location>
</feature>
<protein>
    <submittedName>
        <fullName evidence="2">18901_t:CDS:1</fullName>
    </submittedName>
</protein>
<feature type="compositionally biased region" description="Polar residues" evidence="1">
    <location>
        <begin position="72"/>
        <end position="94"/>
    </location>
</feature>
<keyword evidence="3" id="KW-1185">Reference proteome</keyword>
<evidence type="ECO:0000256" key="1">
    <source>
        <dbReference type="SAM" id="MobiDB-lite"/>
    </source>
</evidence>
<evidence type="ECO:0000313" key="2">
    <source>
        <dbReference type="EMBL" id="CAG8803952.1"/>
    </source>
</evidence>
<accession>A0A9N9JYV5</accession>
<comment type="caution">
    <text evidence="2">The sequence shown here is derived from an EMBL/GenBank/DDBJ whole genome shotgun (WGS) entry which is preliminary data.</text>
</comment>
<evidence type="ECO:0000313" key="3">
    <source>
        <dbReference type="Proteomes" id="UP000789405"/>
    </source>
</evidence>
<feature type="compositionally biased region" description="Polar residues" evidence="1">
    <location>
        <begin position="129"/>
        <end position="143"/>
    </location>
</feature>
<feature type="region of interest" description="Disordered" evidence="1">
    <location>
        <begin position="71"/>
        <end position="173"/>
    </location>
</feature>
<dbReference type="AlphaFoldDB" id="A0A9N9JYV5"/>
<feature type="compositionally biased region" description="Basic and acidic residues" evidence="1">
    <location>
        <begin position="144"/>
        <end position="155"/>
    </location>
</feature>
<reference evidence="2" key="1">
    <citation type="submission" date="2021-06" db="EMBL/GenBank/DDBJ databases">
        <authorList>
            <person name="Kallberg Y."/>
            <person name="Tangrot J."/>
            <person name="Rosling A."/>
        </authorList>
    </citation>
    <scope>NUCLEOTIDE SEQUENCE</scope>
    <source>
        <strain evidence="2">MA453B</strain>
    </source>
</reference>
<sequence>MSKDRVHEYFNRKSSEWSVVNFLEEIDGVGLFNDRIGYYLASLEKLMDMDDGERNRTLARNWEKERNYAASGETSYGNSQNNGTIASNSAGVTNTKRKKASSESSILTNKKGKTASLSRSLRKRESKNYAESSVEDTNSTDSNYSEKSEKQKEPKLQPCSEGMLSSEPSEDENTPILAQQLTMPSNISEDAIFCEVSFQKSPTTENIDNSREYTPCPVTQQSIQQALIFAPNKPIVSKLMYDRYSPYLICAFNATINYVKETVDERIYMEIKNLLQLKDRLILQQTFVDKLNKIFETPYEEVESKIFQETIMGDSQTEEGRFNFFVR</sequence>
<name>A0A9N9JYV5_9GLOM</name>
<dbReference type="Proteomes" id="UP000789405">
    <property type="component" value="Unassembled WGS sequence"/>
</dbReference>
<dbReference type="EMBL" id="CAJVPY010038447">
    <property type="protein sequence ID" value="CAG8803952.1"/>
    <property type="molecule type" value="Genomic_DNA"/>
</dbReference>
<organism evidence="2 3">
    <name type="scientific">Dentiscutata erythropus</name>
    <dbReference type="NCBI Taxonomy" id="1348616"/>
    <lineage>
        <taxon>Eukaryota</taxon>
        <taxon>Fungi</taxon>
        <taxon>Fungi incertae sedis</taxon>
        <taxon>Mucoromycota</taxon>
        <taxon>Glomeromycotina</taxon>
        <taxon>Glomeromycetes</taxon>
        <taxon>Diversisporales</taxon>
        <taxon>Gigasporaceae</taxon>
        <taxon>Dentiscutata</taxon>
    </lineage>
</organism>
<dbReference type="OrthoDB" id="2404656at2759"/>